<dbReference type="EMBL" id="BLLF01002480">
    <property type="protein sequence ID" value="GFH24237.1"/>
    <property type="molecule type" value="Genomic_DNA"/>
</dbReference>
<reference evidence="1 2" key="1">
    <citation type="submission" date="2020-02" db="EMBL/GenBank/DDBJ databases">
        <title>Draft genome sequence of Haematococcus lacustris strain NIES-144.</title>
        <authorList>
            <person name="Morimoto D."/>
            <person name="Nakagawa S."/>
            <person name="Yoshida T."/>
            <person name="Sawayama S."/>
        </authorList>
    </citation>
    <scope>NUCLEOTIDE SEQUENCE [LARGE SCALE GENOMIC DNA]</scope>
    <source>
        <strain evidence="1 2">NIES-144</strain>
    </source>
</reference>
<dbReference type="AlphaFoldDB" id="A0A699ZN24"/>
<keyword evidence="2" id="KW-1185">Reference proteome</keyword>
<name>A0A699ZN24_HAELA</name>
<gene>
    <name evidence="1" type="ORF">HaLaN_21991</name>
</gene>
<feature type="non-terminal residue" evidence="1">
    <location>
        <position position="1"/>
    </location>
</feature>
<organism evidence="1 2">
    <name type="scientific">Haematococcus lacustris</name>
    <name type="common">Green alga</name>
    <name type="synonym">Haematococcus pluvialis</name>
    <dbReference type="NCBI Taxonomy" id="44745"/>
    <lineage>
        <taxon>Eukaryota</taxon>
        <taxon>Viridiplantae</taxon>
        <taxon>Chlorophyta</taxon>
        <taxon>core chlorophytes</taxon>
        <taxon>Chlorophyceae</taxon>
        <taxon>CS clade</taxon>
        <taxon>Chlamydomonadales</taxon>
        <taxon>Haematococcaceae</taxon>
        <taxon>Haematococcus</taxon>
    </lineage>
</organism>
<evidence type="ECO:0000313" key="2">
    <source>
        <dbReference type="Proteomes" id="UP000485058"/>
    </source>
</evidence>
<sequence length="39" mass="4822">MQLNHDPRWLSPSEAVDWLRSKADQQYEQLRQREGRLQR</sequence>
<comment type="caution">
    <text evidence="1">The sequence shown here is derived from an EMBL/GenBank/DDBJ whole genome shotgun (WGS) entry which is preliminary data.</text>
</comment>
<accession>A0A699ZN24</accession>
<evidence type="ECO:0000313" key="1">
    <source>
        <dbReference type="EMBL" id="GFH24237.1"/>
    </source>
</evidence>
<proteinExistence type="predicted"/>
<protein>
    <submittedName>
        <fullName evidence="1">Uncharacterized protein</fullName>
    </submittedName>
</protein>
<dbReference type="Proteomes" id="UP000485058">
    <property type="component" value="Unassembled WGS sequence"/>
</dbReference>